<keyword evidence="20" id="KW-1185">Reference proteome</keyword>
<organism evidence="19 20">
    <name type="scientific">Thermoflavimicrobium daqui</name>
    <dbReference type="NCBI Taxonomy" id="2137476"/>
    <lineage>
        <taxon>Bacteria</taxon>
        <taxon>Bacillati</taxon>
        <taxon>Bacillota</taxon>
        <taxon>Bacilli</taxon>
        <taxon>Bacillales</taxon>
        <taxon>Thermoactinomycetaceae</taxon>
        <taxon>Thermoflavimicrobium</taxon>
    </lineage>
</organism>
<dbReference type="RefSeq" id="WP_113659437.1">
    <property type="nucleotide sequence ID" value="NZ_KZ845668.1"/>
</dbReference>
<dbReference type="InterPro" id="IPR012338">
    <property type="entry name" value="Beta-lactam/transpept-like"/>
</dbReference>
<evidence type="ECO:0000256" key="8">
    <source>
        <dbReference type="ARBA" id="ARBA00022960"/>
    </source>
</evidence>
<evidence type="ECO:0000256" key="13">
    <source>
        <dbReference type="ARBA" id="ARBA00023316"/>
    </source>
</evidence>
<dbReference type="EMBL" id="QJKK01000006">
    <property type="protein sequence ID" value="RAL23454.1"/>
    <property type="molecule type" value="Genomic_DNA"/>
</dbReference>
<keyword evidence="4" id="KW-0328">Glycosyltransferase</keyword>
<feature type="domain" description="Penicillin-binding protein transpeptidase" evidence="17">
    <location>
        <begin position="482"/>
        <end position="626"/>
    </location>
</feature>
<dbReference type="GO" id="GO:0071555">
    <property type="term" value="P:cell wall organization"/>
    <property type="evidence" value="ECO:0007669"/>
    <property type="project" value="UniProtKB-KW"/>
</dbReference>
<dbReference type="PANTHER" id="PTHR32282">
    <property type="entry name" value="BINDING PROTEIN TRANSPEPTIDASE, PUTATIVE-RELATED"/>
    <property type="match status" value="1"/>
</dbReference>
<keyword evidence="9" id="KW-0573">Peptidoglycan synthesis</keyword>
<evidence type="ECO:0000256" key="3">
    <source>
        <dbReference type="ARBA" id="ARBA00022670"/>
    </source>
</evidence>
<dbReference type="GO" id="GO:0008658">
    <property type="term" value="F:penicillin binding"/>
    <property type="evidence" value="ECO:0007669"/>
    <property type="project" value="InterPro"/>
</dbReference>
<comment type="catalytic activity">
    <reaction evidence="14">
        <text>Preferential cleavage: (Ac)2-L-Lys-D-Ala-|-D-Ala. Also transpeptidation of peptidyl-alanyl moieties that are N-acyl substituents of D-alanine.</text>
        <dbReference type="EC" id="3.4.16.4"/>
    </reaction>
</comment>
<evidence type="ECO:0000256" key="5">
    <source>
        <dbReference type="ARBA" id="ARBA00022679"/>
    </source>
</evidence>
<reference evidence="19 20" key="2">
    <citation type="submission" date="2018-06" db="EMBL/GenBank/DDBJ databases">
        <authorList>
            <person name="Zhirakovskaya E."/>
        </authorList>
    </citation>
    <scope>NUCLEOTIDE SEQUENCE [LARGE SCALE GENOMIC DNA]</scope>
    <source>
        <strain evidence="19 20">FBKL4.011</strain>
    </source>
</reference>
<keyword evidence="2" id="KW-0121">Carboxypeptidase</keyword>
<dbReference type="GO" id="GO:0008360">
    <property type="term" value="P:regulation of cell shape"/>
    <property type="evidence" value="ECO:0007669"/>
    <property type="project" value="UniProtKB-KW"/>
</dbReference>
<comment type="catalytic activity">
    <reaction evidence="15">
        <text>[GlcNAc-(1-&gt;4)-Mur2Ac(oyl-L-Ala-gamma-D-Glu-L-Lys-D-Ala-D-Ala)](n)-di-trans,octa-cis-undecaprenyl diphosphate + beta-D-GlcNAc-(1-&gt;4)-Mur2Ac(oyl-L-Ala-gamma-D-Glu-L-Lys-D-Ala-D-Ala)-di-trans,octa-cis-undecaprenyl diphosphate = [GlcNAc-(1-&gt;4)-Mur2Ac(oyl-L-Ala-gamma-D-Glu-L-Lys-D-Ala-D-Ala)](n+1)-di-trans,octa-cis-undecaprenyl diphosphate + di-trans,octa-cis-undecaprenyl diphosphate + H(+)</text>
        <dbReference type="Rhea" id="RHEA:23708"/>
        <dbReference type="Rhea" id="RHEA-COMP:9602"/>
        <dbReference type="Rhea" id="RHEA-COMP:9603"/>
        <dbReference type="ChEBI" id="CHEBI:15378"/>
        <dbReference type="ChEBI" id="CHEBI:58405"/>
        <dbReference type="ChEBI" id="CHEBI:60033"/>
        <dbReference type="ChEBI" id="CHEBI:78435"/>
        <dbReference type="EC" id="2.4.99.28"/>
    </reaction>
</comment>
<keyword evidence="13" id="KW-0961">Cell wall biogenesis/degradation</keyword>
<proteinExistence type="predicted"/>
<feature type="transmembrane region" description="Helical" evidence="16">
    <location>
        <begin position="25"/>
        <end position="51"/>
    </location>
</feature>
<gene>
    <name evidence="19" type="ORF">DL897_12290</name>
</gene>
<dbReference type="GO" id="GO:0008955">
    <property type="term" value="F:peptidoglycan glycosyltransferase activity"/>
    <property type="evidence" value="ECO:0007669"/>
    <property type="project" value="UniProtKB-EC"/>
</dbReference>
<dbReference type="GO" id="GO:0009002">
    <property type="term" value="F:serine-type D-Ala-D-Ala carboxypeptidase activity"/>
    <property type="evidence" value="ECO:0007669"/>
    <property type="project" value="UniProtKB-EC"/>
</dbReference>
<keyword evidence="7" id="KW-0378">Hydrolase</keyword>
<keyword evidence="1" id="KW-1003">Cell membrane</keyword>
<keyword evidence="5" id="KW-0808">Transferase</keyword>
<evidence type="ECO:0000256" key="10">
    <source>
        <dbReference type="ARBA" id="ARBA00022989"/>
    </source>
</evidence>
<evidence type="ECO:0000256" key="12">
    <source>
        <dbReference type="ARBA" id="ARBA00023268"/>
    </source>
</evidence>
<accession>A0A364K3S4</accession>
<keyword evidence="12" id="KW-0511">Multifunctional enzyme</keyword>
<keyword evidence="8" id="KW-0133">Cell shape</keyword>
<evidence type="ECO:0000256" key="7">
    <source>
        <dbReference type="ARBA" id="ARBA00022801"/>
    </source>
</evidence>
<keyword evidence="6 16" id="KW-0812">Transmembrane</keyword>
<feature type="domain" description="Glycosyl transferase family 51" evidence="18">
    <location>
        <begin position="76"/>
        <end position="256"/>
    </location>
</feature>
<evidence type="ECO:0000256" key="9">
    <source>
        <dbReference type="ARBA" id="ARBA00022984"/>
    </source>
</evidence>
<comment type="caution">
    <text evidence="19">The sequence shown here is derived from an EMBL/GenBank/DDBJ whole genome shotgun (WGS) entry which is preliminary data.</text>
</comment>
<dbReference type="GO" id="GO:0006508">
    <property type="term" value="P:proteolysis"/>
    <property type="evidence" value="ECO:0007669"/>
    <property type="project" value="UniProtKB-KW"/>
</dbReference>
<evidence type="ECO:0000256" key="15">
    <source>
        <dbReference type="ARBA" id="ARBA00049902"/>
    </source>
</evidence>
<keyword evidence="10 16" id="KW-1133">Transmembrane helix</keyword>
<dbReference type="InterPro" id="IPR036950">
    <property type="entry name" value="PBP_transglycosylase"/>
</dbReference>
<dbReference type="InterPro" id="IPR023346">
    <property type="entry name" value="Lysozyme-like_dom_sf"/>
</dbReference>
<dbReference type="Gene3D" id="1.10.3810.10">
    <property type="entry name" value="Biosynthetic peptidoglycan transglycosylase-like"/>
    <property type="match status" value="1"/>
</dbReference>
<dbReference type="Gene3D" id="3.40.710.10">
    <property type="entry name" value="DD-peptidase/beta-lactamase superfamily"/>
    <property type="match status" value="1"/>
</dbReference>
<evidence type="ECO:0000256" key="14">
    <source>
        <dbReference type="ARBA" id="ARBA00034000"/>
    </source>
</evidence>
<dbReference type="InterPro" id="IPR001264">
    <property type="entry name" value="Glyco_trans_51"/>
</dbReference>
<evidence type="ECO:0000259" key="17">
    <source>
        <dbReference type="Pfam" id="PF00905"/>
    </source>
</evidence>
<reference evidence="19 20" key="1">
    <citation type="submission" date="2018-06" db="EMBL/GenBank/DDBJ databases">
        <title>Thermoflavimicrobium daqus sp. nov., a thermophilic microbe isolated from Moutai-flavour Daqu.</title>
        <authorList>
            <person name="Wang X."/>
            <person name="Zhou H."/>
        </authorList>
    </citation>
    <scope>NUCLEOTIDE SEQUENCE [LARGE SCALE GENOMIC DNA]</scope>
    <source>
        <strain evidence="19 20">FBKL4.011</strain>
    </source>
</reference>
<evidence type="ECO:0000256" key="16">
    <source>
        <dbReference type="SAM" id="Phobius"/>
    </source>
</evidence>
<dbReference type="SUPFAM" id="SSF56601">
    <property type="entry name" value="beta-lactamase/transpeptidase-like"/>
    <property type="match status" value="1"/>
</dbReference>
<evidence type="ECO:0000256" key="11">
    <source>
        <dbReference type="ARBA" id="ARBA00023136"/>
    </source>
</evidence>
<evidence type="ECO:0000313" key="20">
    <source>
        <dbReference type="Proteomes" id="UP000251213"/>
    </source>
</evidence>
<evidence type="ECO:0000313" key="19">
    <source>
        <dbReference type="EMBL" id="RAL23454.1"/>
    </source>
</evidence>
<dbReference type="Proteomes" id="UP000251213">
    <property type="component" value="Unassembled WGS sequence"/>
</dbReference>
<evidence type="ECO:0000256" key="2">
    <source>
        <dbReference type="ARBA" id="ARBA00022645"/>
    </source>
</evidence>
<dbReference type="AlphaFoldDB" id="A0A364K3S4"/>
<dbReference type="OrthoDB" id="9766909at2"/>
<dbReference type="InterPro" id="IPR050396">
    <property type="entry name" value="Glycosyltr_51/Transpeptidase"/>
</dbReference>
<evidence type="ECO:0000256" key="4">
    <source>
        <dbReference type="ARBA" id="ARBA00022676"/>
    </source>
</evidence>
<dbReference type="SUPFAM" id="SSF53955">
    <property type="entry name" value="Lysozyme-like"/>
    <property type="match status" value="1"/>
</dbReference>
<protein>
    <submittedName>
        <fullName evidence="19">Uncharacterized protein</fullName>
    </submittedName>
</protein>
<dbReference type="PANTHER" id="PTHR32282:SF32">
    <property type="entry name" value="PENICILLIN-BINDING PROTEIN 2A"/>
    <property type="match status" value="1"/>
</dbReference>
<sequence>MEEFLSRKVTYSRGRRKYGKRERDWIWWVLGGCLAVLIVAVISIFVVTWSIDAVSIEKINEVDYSSYVYDQSGAELGRLGAEQQEYLRLEEIEKLNPDLPKAFIKVEDERFYEHRGIDWEGILRAIWSNIKAFGKAEGGGTITMQVARNVLLEDRTKSLTRKLKEMKAARVLEEAYDKRKIIETYMNQIDFGYQVKGVQMASKIYFGKDLTKQKLEPHEMALLAGLPKAPYGYNPFGTAEQRKKALNRRNIVLMKMAEDTTFPALITAKEKEQYQKKDLGVNKKYLNKYLRSKEYGAYKDLVRKEMKERFNINEDQVISEGYQIYTGMNPVAQKAVEQALKDDALFANKENEKLINAGVMMINPQNGLVEAVGGGRNYHAASNNWSLQPLRVESAIQPLTVFAPAVQLRNFNEYTELSFDNRSPVLFGKVVSRSLSEPMVKLLKRDVTIQKSWEYGKRLQLPVTKLDQNVTAMNLGYLKNGTSVKDVAQAYTVFANQGKMVQAHAIVKVLDYQGKEIKPIKGKEIDQNGNPISIFTKKTAWDITRMLKHALENRQGTTYHTMNLVNQYSIAGYSGDWMSKSSGWFIGYTPSLVTAVAVFNDTVNNETGKAKVTEYKIPEKIFNRVMLDTLKGKRIEWFQKPVGMEDPKPSNRGKRG</sequence>
<keyword evidence="3" id="KW-0645">Protease</keyword>
<keyword evidence="11 16" id="KW-0472">Membrane</keyword>
<dbReference type="GO" id="GO:0009252">
    <property type="term" value="P:peptidoglycan biosynthetic process"/>
    <property type="evidence" value="ECO:0007669"/>
    <property type="project" value="UniProtKB-KW"/>
</dbReference>
<dbReference type="Pfam" id="PF00905">
    <property type="entry name" value="Transpeptidase"/>
    <property type="match status" value="1"/>
</dbReference>
<dbReference type="GO" id="GO:0030288">
    <property type="term" value="C:outer membrane-bounded periplasmic space"/>
    <property type="evidence" value="ECO:0007669"/>
    <property type="project" value="TreeGrafter"/>
</dbReference>
<evidence type="ECO:0000259" key="18">
    <source>
        <dbReference type="Pfam" id="PF00912"/>
    </source>
</evidence>
<evidence type="ECO:0000256" key="1">
    <source>
        <dbReference type="ARBA" id="ARBA00022475"/>
    </source>
</evidence>
<evidence type="ECO:0000256" key="6">
    <source>
        <dbReference type="ARBA" id="ARBA00022692"/>
    </source>
</evidence>
<dbReference type="Pfam" id="PF00912">
    <property type="entry name" value="Transgly"/>
    <property type="match status" value="1"/>
</dbReference>
<name>A0A364K3S4_9BACL</name>
<dbReference type="InterPro" id="IPR001460">
    <property type="entry name" value="PCN-bd_Tpept"/>
</dbReference>